<evidence type="ECO:0000256" key="5">
    <source>
        <dbReference type="ARBA" id="ARBA00022448"/>
    </source>
</evidence>
<evidence type="ECO:0000256" key="1">
    <source>
        <dbReference type="ARBA" id="ARBA00002841"/>
    </source>
</evidence>
<dbReference type="STRING" id="580332.Slit_2022"/>
<accession>D5CTT8</accession>
<evidence type="ECO:0000256" key="6">
    <source>
        <dbReference type="ARBA" id="ARBA00022592"/>
    </source>
</evidence>
<evidence type="ECO:0000313" key="11">
    <source>
        <dbReference type="EMBL" id="ADE12250.1"/>
    </source>
</evidence>
<feature type="domain" description="PBP" evidence="10">
    <location>
        <begin position="25"/>
        <end position="306"/>
    </location>
</feature>
<dbReference type="PIRSF" id="PIRSF002756">
    <property type="entry name" value="PstS"/>
    <property type="match status" value="1"/>
</dbReference>
<evidence type="ECO:0000256" key="7">
    <source>
        <dbReference type="PIRNR" id="PIRNR002756"/>
    </source>
</evidence>
<dbReference type="GO" id="GO:0042301">
    <property type="term" value="F:phosphate ion binding"/>
    <property type="evidence" value="ECO:0007669"/>
    <property type="project" value="InterPro"/>
</dbReference>
<dbReference type="eggNOG" id="COG0226">
    <property type="taxonomic scope" value="Bacteria"/>
</dbReference>
<dbReference type="SUPFAM" id="SSF53850">
    <property type="entry name" value="Periplasmic binding protein-like II"/>
    <property type="match status" value="1"/>
</dbReference>
<dbReference type="NCBIfam" id="NF008171">
    <property type="entry name" value="PRK10918.1"/>
    <property type="match status" value="1"/>
</dbReference>
<evidence type="ECO:0000259" key="10">
    <source>
        <dbReference type="Pfam" id="PF12849"/>
    </source>
</evidence>
<evidence type="ECO:0000256" key="9">
    <source>
        <dbReference type="SAM" id="SignalP"/>
    </source>
</evidence>
<reference evidence="11 12" key="1">
    <citation type="submission" date="2010-03" db="EMBL/GenBank/DDBJ databases">
        <title>Complete sequence of Sideroxydans lithotrophicus ES-1.</title>
        <authorList>
            <consortium name="US DOE Joint Genome Institute"/>
            <person name="Lucas S."/>
            <person name="Copeland A."/>
            <person name="Lapidus A."/>
            <person name="Cheng J.-F."/>
            <person name="Bruce D."/>
            <person name="Goodwin L."/>
            <person name="Pitluck S."/>
            <person name="Munk A.C."/>
            <person name="Detter J.C."/>
            <person name="Han C."/>
            <person name="Tapia R."/>
            <person name="Larimer F."/>
            <person name="Land M."/>
            <person name="Hauser L."/>
            <person name="Kyrpides N."/>
            <person name="Ivanova N."/>
            <person name="Emerson D."/>
            <person name="Woyke T."/>
        </authorList>
    </citation>
    <scope>NUCLEOTIDE SEQUENCE [LARGE SCALE GENOMIC DNA]</scope>
    <source>
        <strain evidence="11 12">ES-1</strain>
    </source>
</reference>
<dbReference type="PANTHER" id="PTHR42996:SF1">
    <property type="entry name" value="PHOSPHATE-BINDING PROTEIN PSTS"/>
    <property type="match status" value="1"/>
</dbReference>
<dbReference type="Proteomes" id="UP000001625">
    <property type="component" value="Chromosome"/>
</dbReference>
<feature type="binding site" evidence="8">
    <location>
        <position position="62"/>
    </location>
    <ligand>
        <name>phosphate</name>
        <dbReference type="ChEBI" id="CHEBI:43474"/>
    </ligand>
</feature>
<comment type="function">
    <text evidence="1 7">Part of the ABC transporter complex PstSACB involved in phosphate import.</text>
</comment>
<keyword evidence="12" id="KW-1185">Reference proteome</keyword>
<dbReference type="KEGG" id="slt:Slit_2022"/>
<dbReference type="Pfam" id="PF12849">
    <property type="entry name" value="PBP_like_2"/>
    <property type="match status" value="1"/>
</dbReference>
<comment type="subunit">
    <text evidence="3 7">The complex is composed of two ATP-binding proteins (PstB), two transmembrane proteins (PstC and PstA) and a solute-binding protein (PstS).</text>
</comment>
<evidence type="ECO:0000313" key="12">
    <source>
        <dbReference type="Proteomes" id="UP000001625"/>
    </source>
</evidence>
<dbReference type="GO" id="GO:0043190">
    <property type="term" value="C:ATP-binding cassette (ABC) transporter complex"/>
    <property type="evidence" value="ECO:0007669"/>
    <property type="project" value="InterPro"/>
</dbReference>
<keyword evidence="6 7" id="KW-0592">Phosphate transport</keyword>
<dbReference type="Gene3D" id="3.40.190.10">
    <property type="entry name" value="Periplasmic binding protein-like II"/>
    <property type="match status" value="2"/>
</dbReference>
<dbReference type="PANTHER" id="PTHR42996">
    <property type="entry name" value="PHOSPHATE-BINDING PROTEIN PSTS"/>
    <property type="match status" value="1"/>
</dbReference>
<evidence type="ECO:0000256" key="8">
    <source>
        <dbReference type="PIRSR" id="PIRSR002756-1"/>
    </source>
</evidence>
<evidence type="ECO:0000256" key="4">
    <source>
        <dbReference type="ARBA" id="ARBA00021889"/>
    </source>
</evidence>
<dbReference type="CDD" id="cd13565">
    <property type="entry name" value="PBP2_PstS"/>
    <property type="match status" value="1"/>
</dbReference>
<organism evidence="11 12">
    <name type="scientific">Sideroxydans lithotrophicus (strain ES-1)</name>
    <dbReference type="NCBI Taxonomy" id="580332"/>
    <lineage>
        <taxon>Bacteria</taxon>
        <taxon>Pseudomonadati</taxon>
        <taxon>Pseudomonadota</taxon>
        <taxon>Betaproteobacteria</taxon>
        <taxon>Nitrosomonadales</taxon>
        <taxon>Gallionellaceae</taxon>
        <taxon>Sideroxydans</taxon>
    </lineage>
</organism>
<feature type="binding site" evidence="8">
    <location>
        <begin position="163"/>
        <end position="165"/>
    </location>
    <ligand>
        <name>phosphate</name>
        <dbReference type="ChEBI" id="CHEBI:43474"/>
    </ligand>
</feature>
<name>D5CTT8_SIDLE</name>
<comment type="similarity">
    <text evidence="2 7">Belongs to the PstS family.</text>
</comment>
<evidence type="ECO:0000256" key="3">
    <source>
        <dbReference type="ARBA" id="ARBA00011529"/>
    </source>
</evidence>
<dbReference type="EMBL" id="CP001965">
    <property type="protein sequence ID" value="ADE12250.1"/>
    <property type="molecule type" value="Genomic_DNA"/>
</dbReference>
<evidence type="ECO:0000256" key="2">
    <source>
        <dbReference type="ARBA" id="ARBA00008725"/>
    </source>
</evidence>
<gene>
    <name evidence="11" type="ordered locus">Slit_2022</name>
</gene>
<protein>
    <recommendedName>
        <fullName evidence="4 7">Phosphate-binding protein PstS</fullName>
    </recommendedName>
</protein>
<dbReference type="InterPro" id="IPR024370">
    <property type="entry name" value="PBP_domain"/>
</dbReference>
<dbReference type="NCBIfam" id="TIGR00975">
    <property type="entry name" value="3a0107s03"/>
    <property type="match status" value="1"/>
</dbReference>
<keyword evidence="5 7" id="KW-0813">Transport</keyword>
<dbReference type="HOGENOM" id="CLU_034528_1_0_4"/>
<feature type="chain" id="PRO_5003070500" description="Phosphate-binding protein PstS" evidence="9">
    <location>
        <begin position="26"/>
        <end position="339"/>
    </location>
</feature>
<proteinExistence type="inferred from homology"/>
<dbReference type="InterPro" id="IPR005673">
    <property type="entry name" value="ABC_phos-bd_PstS"/>
</dbReference>
<dbReference type="AlphaFoldDB" id="D5CTT8"/>
<feature type="binding site" evidence="8">
    <location>
        <position position="80"/>
    </location>
    <ligand>
        <name>phosphate</name>
        <dbReference type="ChEBI" id="CHEBI:43474"/>
    </ligand>
</feature>
<keyword evidence="9" id="KW-0732">Signal</keyword>
<feature type="binding site" evidence="8">
    <location>
        <begin position="33"/>
        <end position="35"/>
    </location>
    <ligand>
        <name>phosphate</name>
        <dbReference type="ChEBI" id="CHEBI:43474"/>
    </ligand>
</feature>
<dbReference type="InterPro" id="IPR050962">
    <property type="entry name" value="Phosphate-bind_PstS"/>
</dbReference>
<dbReference type="GO" id="GO:0035435">
    <property type="term" value="P:phosphate ion transmembrane transport"/>
    <property type="evidence" value="ECO:0007669"/>
    <property type="project" value="InterPro"/>
</dbReference>
<sequence length="339" mass="36633" precursor="true">MKMNLKALSKALGVCALVISASAMADDVTGAGSTAIYPVLSQWANTYKDKTGNSINYQSIGSGGGIKMIKEKTVNFGDSDMPLTPDQLKEANLVQFPVVIIGITPIVNVPGVKPGEMILDGKVLADIYMGKITKWNDKAITALNPKLHLPDLDITVVHRADGSGTTFYFTDYLSKVSQEWKDKVGSNTSVQWPAGMGGKGSEGVASYVAQVKGSIGYDEYAYAMQTHLTWTRMVNSAGKIVSPAPKHFQAASAKTDFAHASDFYTIMTNAPGAESWPLTATTYFLLRTDSAKEDNAKVVKFAKWFLHNGQEQAAKLDYVPLPEATIKLIESYTKTKLGV</sequence>
<feature type="signal peptide" evidence="9">
    <location>
        <begin position="1"/>
        <end position="25"/>
    </location>
</feature>